<sequence>MRRAREEKFADIPLQELNEADWPDHVRSLGIDELANLGIDKKGHVYWMGKLVTVQRRLTLTKAQKVGALIVAVAAVFASIATVVQGLISYNEWACQSASTTFLLSCPI</sequence>
<keyword evidence="1" id="KW-0472">Membrane</keyword>
<reference evidence="2 3" key="1">
    <citation type="submission" date="2024-03" db="EMBL/GenBank/DDBJ databases">
        <title>Community enrichment and isolation of bacterial strains for fucoidan degradation.</title>
        <authorList>
            <person name="Sichert A."/>
        </authorList>
    </citation>
    <scope>NUCLEOTIDE SEQUENCE [LARGE SCALE GENOMIC DNA]</scope>
    <source>
        <strain evidence="2 3">AS62</strain>
    </source>
</reference>
<accession>A0ABU9T619</accession>
<dbReference type="RefSeq" id="WP_342848044.1">
    <property type="nucleotide sequence ID" value="NZ_JBBMQO010000004.1"/>
</dbReference>
<dbReference type="EMBL" id="JBBMQO010000004">
    <property type="protein sequence ID" value="MEM5501571.1"/>
    <property type="molecule type" value="Genomic_DNA"/>
</dbReference>
<proteinExistence type="predicted"/>
<keyword evidence="1" id="KW-1133">Transmembrane helix</keyword>
<keyword evidence="3" id="KW-1185">Reference proteome</keyword>
<dbReference type="Proteomes" id="UP001477870">
    <property type="component" value="Unassembled WGS sequence"/>
</dbReference>
<evidence type="ECO:0000313" key="2">
    <source>
        <dbReference type="EMBL" id="MEM5501571.1"/>
    </source>
</evidence>
<evidence type="ECO:0000313" key="3">
    <source>
        <dbReference type="Proteomes" id="UP001477870"/>
    </source>
</evidence>
<comment type="caution">
    <text evidence="2">The sequence shown here is derived from an EMBL/GenBank/DDBJ whole genome shotgun (WGS) entry which is preliminary data.</text>
</comment>
<evidence type="ECO:0000256" key="1">
    <source>
        <dbReference type="SAM" id="Phobius"/>
    </source>
</evidence>
<keyword evidence="1" id="KW-0812">Transmembrane</keyword>
<evidence type="ECO:0008006" key="4">
    <source>
        <dbReference type="Google" id="ProtNLM"/>
    </source>
</evidence>
<protein>
    <recommendedName>
        <fullName evidence="4">SAM domain-containing protein</fullName>
    </recommendedName>
</protein>
<feature type="transmembrane region" description="Helical" evidence="1">
    <location>
        <begin position="66"/>
        <end position="88"/>
    </location>
</feature>
<organism evidence="2 3">
    <name type="scientific">Ahrensia kielensis</name>
    <dbReference type="NCBI Taxonomy" id="76980"/>
    <lineage>
        <taxon>Bacteria</taxon>
        <taxon>Pseudomonadati</taxon>
        <taxon>Pseudomonadota</taxon>
        <taxon>Alphaproteobacteria</taxon>
        <taxon>Hyphomicrobiales</taxon>
        <taxon>Ahrensiaceae</taxon>
        <taxon>Ahrensia</taxon>
    </lineage>
</organism>
<gene>
    <name evidence="2" type="ORF">WNY59_08215</name>
</gene>
<name>A0ABU9T619_9HYPH</name>